<feature type="region of interest" description="Disordered" evidence="3">
    <location>
        <begin position="400"/>
        <end position="452"/>
    </location>
</feature>
<dbReference type="GO" id="GO:0005524">
    <property type="term" value="F:ATP binding"/>
    <property type="evidence" value="ECO:0007669"/>
    <property type="project" value="UniProtKB-KW"/>
</dbReference>
<evidence type="ECO:0000256" key="2">
    <source>
        <dbReference type="ARBA" id="ARBA00022840"/>
    </source>
</evidence>
<dbReference type="SUPFAM" id="SSF49879">
    <property type="entry name" value="SMAD/FHA domain"/>
    <property type="match status" value="1"/>
</dbReference>
<proteinExistence type="predicted"/>
<evidence type="ECO:0000259" key="4">
    <source>
        <dbReference type="PROSITE" id="PS50006"/>
    </source>
</evidence>
<evidence type="ECO:0000256" key="1">
    <source>
        <dbReference type="ARBA" id="ARBA00022741"/>
    </source>
</evidence>
<dbReference type="PROSITE" id="PS50045">
    <property type="entry name" value="SIGMA54_INTERACT_4"/>
    <property type="match status" value="1"/>
</dbReference>
<dbReference type="PANTHER" id="PTHR32071">
    <property type="entry name" value="TRANSCRIPTIONAL REGULATORY PROTEIN"/>
    <property type="match status" value="1"/>
</dbReference>
<keyword evidence="7" id="KW-1185">Reference proteome</keyword>
<keyword evidence="2" id="KW-0067">ATP-binding</keyword>
<dbReference type="KEGG" id="llu:AKJ09_05556"/>
<name>A0A0K1PZH1_9BACT</name>
<dbReference type="OrthoDB" id="5482472at2"/>
<dbReference type="GO" id="GO:0006355">
    <property type="term" value="P:regulation of DNA-templated transcription"/>
    <property type="evidence" value="ECO:0007669"/>
    <property type="project" value="InterPro"/>
</dbReference>
<dbReference type="PROSITE" id="PS00676">
    <property type="entry name" value="SIGMA54_INTERACT_2"/>
    <property type="match status" value="1"/>
</dbReference>
<dbReference type="PANTHER" id="PTHR32071:SF77">
    <property type="entry name" value="TRANSCRIPTIONAL REGULATORY PROTEIN"/>
    <property type="match status" value="1"/>
</dbReference>
<dbReference type="PROSITE" id="PS50006">
    <property type="entry name" value="FHA_DOMAIN"/>
    <property type="match status" value="1"/>
</dbReference>
<dbReference type="InterPro" id="IPR058031">
    <property type="entry name" value="AAA_lid_NorR"/>
</dbReference>
<dbReference type="InterPro" id="IPR000253">
    <property type="entry name" value="FHA_dom"/>
</dbReference>
<dbReference type="Proteomes" id="UP000064967">
    <property type="component" value="Chromosome"/>
</dbReference>
<dbReference type="InterPro" id="IPR008984">
    <property type="entry name" value="SMAD_FHA_dom_sf"/>
</dbReference>
<dbReference type="Gene3D" id="3.40.50.300">
    <property type="entry name" value="P-loop containing nucleotide triphosphate hydrolases"/>
    <property type="match status" value="1"/>
</dbReference>
<feature type="domain" description="Sigma-54 factor interaction" evidence="5">
    <location>
        <begin position="158"/>
        <end position="389"/>
    </location>
</feature>
<dbReference type="PATRIC" id="fig|1391654.3.peg.5634"/>
<dbReference type="CDD" id="cd00060">
    <property type="entry name" value="FHA"/>
    <property type="match status" value="1"/>
</dbReference>
<dbReference type="SUPFAM" id="SSF52540">
    <property type="entry name" value="P-loop containing nucleoside triphosphate hydrolases"/>
    <property type="match status" value="1"/>
</dbReference>
<sequence>MDQTLSHTHRDDLSGEGAPSKVEAVLYVVLEGERPLSGGFRASLAKVNEVRFVRGRERAWKVDAKGSATLEIPDPRMSGRHARLVRLAREEGGWLLEDLGSTNGTFVAGRRVTSSAIDESTLVTLGATCFLVCPEEDVPEGTADVLDAATLRSRPRGLVTLVPAFESQMPRLVRVAMAKLPMLLLGESGAGKEVLARTIHTLSGRTGPFVAINCGALAPTLVESQLFGYVRGAFSGANRDEPGLVRSSSGGTLFLDEVGELPPAGQATLLRVLQEREVLPVGGTKPVPVDLRVVAATLKPIGPRADGEAETTTFRPDLYARIAGYVHRLPTLAERRVDLGLIVADLLPKVAAERADRTRISPDLATALVAHAWPLNVRELEHVLSVATVTATDDLLRIEHTGGAIPPVRTKTSERPARPSGHAPTSGREAESRPPSPPNSVTRSVPKPLSPEDLRLRDELVAALERTHGNVSEIARSMQKTRMQIHRWMKRFGIAIDSFRGT</sequence>
<dbReference type="SMART" id="SM00382">
    <property type="entry name" value="AAA"/>
    <property type="match status" value="1"/>
</dbReference>
<dbReference type="Pfam" id="PF25601">
    <property type="entry name" value="AAA_lid_14"/>
    <property type="match status" value="1"/>
</dbReference>
<dbReference type="PROSITE" id="PS00675">
    <property type="entry name" value="SIGMA54_INTERACT_1"/>
    <property type="match status" value="1"/>
</dbReference>
<gene>
    <name evidence="6" type="ORF">AKJ09_05556</name>
</gene>
<dbReference type="SMART" id="SM00240">
    <property type="entry name" value="FHA"/>
    <property type="match status" value="1"/>
</dbReference>
<accession>A0A0K1PZH1</accession>
<evidence type="ECO:0000313" key="7">
    <source>
        <dbReference type="Proteomes" id="UP000064967"/>
    </source>
</evidence>
<dbReference type="InterPro" id="IPR003593">
    <property type="entry name" value="AAA+_ATPase"/>
</dbReference>
<evidence type="ECO:0000256" key="3">
    <source>
        <dbReference type="SAM" id="MobiDB-lite"/>
    </source>
</evidence>
<evidence type="ECO:0000313" key="6">
    <source>
        <dbReference type="EMBL" id="AKU98892.1"/>
    </source>
</evidence>
<feature type="domain" description="FHA" evidence="4">
    <location>
        <begin position="52"/>
        <end position="112"/>
    </location>
</feature>
<protein>
    <submittedName>
        <fullName evidence="6">Response regulatory protein</fullName>
    </submittedName>
</protein>
<dbReference type="Gene3D" id="2.60.200.20">
    <property type="match status" value="1"/>
</dbReference>
<dbReference type="Pfam" id="PF00498">
    <property type="entry name" value="FHA"/>
    <property type="match status" value="1"/>
</dbReference>
<dbReference type="RefSeq" id="WP_146649999.1">
    <property type="nucleotide sequence ID" value="NZ_CP012333.1"/>
</dbReference>
<evidence type="ECO:0000259" key="5">
    <source>
        <dbReference type="PROSITE" id="PS50045"/>
    </source>
</evidence>
<dbReference type="InterPro" id="IPR025943">
    <property type="entry name" value="Sigma_54_int_dom_ATP-bd_2"/>
</dbReference>
<dbReference type="CDD" id="cd00009">
    <property type="entry name" value="AAA"/>
    <property type="match status" value="1"/>
</dbReference>
<dbReference type="STRING" id="1391654.AKJ09_05556"/>
<dbReference type="InterPro" id="IPR025662">
    <property type="entry name" value="Sigma_54_int_dom_ATP-bd_1"/>
</dbReference>
<dbReference type="Gene3D" id="1.10.8.60">
    <property type="match status" value="1"/>
</dbReference>
<dbReference type="InterPro" id="IPR027417">
    <property type="entry name" value="P-loop_NTPase"/>
</dbReference>
<keyword evidence="1" id="KW-0547">Nucleotide-binding</keyword>
<reference evidence="6 7" key="1">
    <citation type="submission" date="2015-08" db="EMBL/GenBank/DDBJ databases">
        <authorList>
            <person name="Babu N.S."/>
            <person name="Beckwith C.J."/>
            <person name="Beseler K.G."/>
            <person name="Brison A."/>
            <person name="Carone J.V."/>
            <person name="Caskin T.P."/>
            <person name="Diamond M."/>
            <person name="Durham M.E."/>
            <person name="Foxe J.M."/>
            <person name="Go M."/>
            <person name="Henderson B.A."/>
            <person name="Jones I.B."/>
            <person name="McGettigan J.A."/>
            <person name="Micheletti S.J."/>
            <person name="Nasrallah M.E."/>
            <person name="Ortiz D."/>
            <person name="Piller C.R."/>
            <person name="Privatt S.R."/>
            <person name="Schneider S.L."/>
            <person name="Sharp S."/>
            <person name="Smith T.C."/>
            <person name="Stanton J.D."/>
            <person name="Ullery H.E."/>
            <person name="Wilson R.J."/>
            <person name="Serrano M.G."/>
            <person name="Buck G."/>
            <person name="Lee V."/>
            <person name="Wang Y."/>
            <person name="Carvalho R."/>
            <person name="Voegtly L."/>
            <person name="Shi R."/>
            <person name="Duckworth R."/>
            <person name="Johnson A."/>
            <person name="Loviza R."/>
            <person name="Walstead R."/>
            <person name="Shah Z."/>
            <person name="Kiflezghi M."/>
            <person name="Wade K."/>
            <person name="Ball S.L."/>
            <person name="Bradley K.W."/>
            <person name="Asai D.J."/>
            <person name="Bowman C.A."/>
            <person name="Russell D.A."/>
            <person name="Pope W.H."/>
            <person name="Jacobs-Sera D."/>
            <person name="Hendrix R.W."/>
            <person name="Hatfull G.F."/>
        </authorList>
    </citation>
    <scope>NUCLEOTIDE SEQUENCE [LARGE SCALE GENOMIC DNA]</scope>
    <source>
        <strain evidence="6 7">DSM 27648</strain>
    </source>
</reference>
<dbReference type="EMBL" id="CP012333">
    <property type="protein sequence ID" value="AKU98892.1"/>
    <property type="molecule type" value="Genomic_DNA"/>
</dbReference>
<dbReference type="Gene3D" id="1.10.10.60">
    <property type="entry name" value="Homeodomain-like"/>
    <property type="match status" value="1"/>
</dbReference>
<organism evidence="6 7">
    <name type="scientific">Labilithrix luteola</name>
    <dbReference type="NCBI Taxonomy" id="1391654"/>
    <lineage>
        <taxon>Bacteria</taxon>
        <taxon>Pseudomonadati</taxon>
        <taxon>Myxococcota</taxon>
        <taxon>Polyangia</taxon>
        <taxon>Polyangiales</taxon>
        <taxon>Labilitrichaceae</taxon>
        <taxon>Labilithrix</taxon>
    </lineage>
</organism>
<dbReference type="InterPro" id="IPR002078">
    <property type="entry name" value="Sigma_54_int"/>
</dbReference>
<dbReference type="Pfam" id="PF00158">
    <property type="entry name" value="Sigma54_activat"/>
    <property type="match status" value="1"/>
</dbReference>
<dbReference type="AlphaFoldDB" id="A0A0K1PZH1"/>